<keyword evidence="8" id="KW-1133">Transmembrane helix</keyword>
<keyword evidence="3 6" id="KW-0597">Phosphoprotein</keyword>
<dbReference type="PROSITE" id="PS50112">
    <property type="entry name" value="PAS"/>
    <property type="match status" value="1"/>
</dbReference>
<dbReference type="EMBL" id="VOSM01000012">
    <property type="protein sequence ID" value="TXD34766.1"/>
    <property type="molecule type" value="Genomic_DNA"/>
</dbReference>
<dbReference type="Gene3D" id="3.30.565.10">
    <property type="entry name" value="Histidine kinase-like ATPase, C-terminal domain"/>
    <property type="match status" value="1"/>
</dbReference>
<evidence type="ECO:0000259" key="11">
    <source>
        <dbReference type="PROSITE" id="PS50112"/>
    </source>
</evidence>
<feature type="modified residue" description="4-aspartylphosphate" evidence="6">
    <location>
        <position position="656"/>
    </location>
</feature>
<dbReference type="AlphaFoldDB" id="A0A5C6XCG5"/>
<feature type="transmembrane region" description="Helical" evidence="8">
    <location>
        <begin position="53"/>
        <end position="73"/>
    </location>
</feature>
<feature type="domain" description="PAS" evidence="11">
    <location>
        <begin position="197"/>
        <end position="233"/>
    </location>
</feature>
<dbReference type="InterPro" id="IPR003661">
    <property type="entry name" value="HisK_dim/P_dom"/>
</dbReference>
<dbReference type="Proteomes" id="UP000321412">
    <property type="component" value="Unassembled WGS sequence"/>
</dbReference>
<feature type="modified residue" description="4-aspartylphosphate" evidence="6">
    <location>
        <position position="783"/>
    </location>
</feature>
<reference evidence="12 13" key="1">
    <citation type="submission" date="2019-08" db="EMBL/GenBank/DDBJ databases">
        <title>Bradymonadales sp. TMQ4.</title>
        <authorList>
            <person name="Liang Q."/>
        </authorList>
    </citation>
    <scope>NUCLEOTIDE SEQUENCE [LARGE SCALE GENOMIC DNA]</scope>
    <source>
        <strain evidence="12 13">TMQ4</strain>
    </source>
</reference>
<dbReference type="Pfam" id="PF00072">
    <property type="entry name" value="Response_reg"/>
    <property type="match status" value="2"/>
</dbReference>
<dbReference type="OrthoDB" id="9801651at2"/>
<dbReference type="InterPro" id="IPR036890">
    <property type="entry name" value="HATPase_C_sf"/>
</dbReference>
<dbReference type="NCBIfam" id="TIGR00229">
    <property type="entry name" value="sensory_box"/>
    <property type="match status" value="1"/>
</dbReference>
<dbReference type="SUPFAM" id="SSF55874">
    <property type="entry name" value="ATPase domain of HSP90 chaperone/DNA topoisomerase II/histidine kinase"/>
    <property type="match status" value="1"/>
</dbReference>
<dbReference type="Pfam" id="PF08448">
    <property type="entry name" value="PAS_4"/>
    <property type="match status" value="1"/>
</dbReference>
<dbReference type="SUPFAM" id="SSF55785">
    <property type="entry name" value="PYP-like sensor domain (PAS domain)"/>
    <property type="match status" value="1"/>
</dbReference>
<dbReference type="CDD" id="cd16922">
    <property type="entry name" value="HATPase_EvgS-ArcB-TorS-like"/>
    <property type="match status" value="1"/>
</dbReference>
<name>A0A5C6XCG5_9DELT</name>
<feature type="transmembrane region" description="Helical" evidence="8">
    <location>
        <begin position="80"/>
        <end position="100"/>
    </location>
</feature>
<accession>A0A5C6XCG5</accession>
<feature type="region of interest" description="Disordered" evidence="7">
    <location>
        <begin position="568"/>
        <end position="593"/>
    </location>
</feature>
<evidence type="ECO:0000313" key="12">
    <source>
        <dbReference type="EMBL" id="TXD34766.1"/>
    </source>
</evidence>
<dbReference type="SMART" id="SM00388">
    <property type="entry name" value="HisKA"/>
    <property type="match status" value="1"/>
</dbReference>
<dbReference type="InterPro" id="IPR001789">
    <property type="entry name" value="Sig_transdc_resp-reg_receiver"/>
</dbReference>
<dbReference type="CDD" id="cd00082">
    <property type="entry name" value="HisKA"/>
    <property type="match status" value="1"/>
</dbReference>
<dbReference type="InterPro" id="IPR004358">
    <property type="entry name" value="Sig_transdc_His_kin-like_C"/>
</dbReference>
<evidence type="ECO:0000256" key="6">
    <source>
        <dbReference type="PROSITE-ProRule" id="PRU00169"/>
    </source>
</evidence>
<dbReference type="Gene3D" id="3.40.50.2300">
    <property type="match status" value="2"/>
</dbReference>
<dbReference type="InterPro" id="IPR003594">
    <property type="entry name" value="HATPase_dom"/>
</dbReference>
<feature type="domain" description="Response regulatory" evidence="10">
    <location>
        <begin position="733"/>
        <end position="850"/>
    </location>
</feature>
<evidence type="ECO:0000259" key="10">
    <source>
        <dbReference type="PROSITE" id="PS50110"/>
    </source>
</evidence>
<dbReference type="CDD" id="cd17574">
    <property type="entry name" value="REC_OmpR"/>
    <property type="match status" value="2"/>
</dbReference>
<feature type="domain" description="Histidine kinase" evidence="9">
    <location>
        <begin position="334"/>
        <end position="563"/>
    </location>
</feature>
<dbReference type="Pfam" id="PF00512">
    <property type="entry name" value="HisKA"/>
    <property type="match status" value="1"/>
</dbReference>
<dbReference type="CDD" id="cd00130">
    <property type="entry name" value="PAS"/>
    <property type="match status" value="1"/>
</dbReference>
<dbReference type="InterPro" id="IPR035965">
    <property type="entry name" value="PAS-like_dom_sf"/>
</dbReference>
<proteinExistence type="predicted"/>
<dbReference type="PANTHER" id="PTHR43047">
    <property type="entry name" value="TWO-COMPONENT HISTIDINE PROTEIN KINASE"/>
    <property type="match status" value="1"/>
</dbReference>
<evidence type="ECO:0000259" key="9">
    <source>
        <dbReference type="PROSITE" id="PS50109"/>
    </source>
</evidence>
<dbReference type="SMART" id="SM00387">
    <property type="entry name" value="HATPase_c"/>
    <property type="match status" value="1"/>
</dbReference>
<dbReference type="Pfam" id="PF02518">
    <property type="entry name" value="HATPase_c"/>
    <property type="match status" value="1"/>
</dbReference>
<dbReference type="InterPro" id="IPR036097">
    <property type="entry name" value="HisK_dim/P_sf"/>
</dbReference>
<gene>
    <name evidence="12" type="ORF">FRC98_18205</name>
</gene>
<dbReference type="SUPFAM" id="SSF47384">
    <property type="entry name" value="Homodimeric domain of signal transducing histidine kinase"/>
    <property type="match status" value="1"/>
</dbReference>
<comment type="caution">
    <text evidence="12">The sequence shown here is derived from an EMBL/GenBank/DDBJ whole genome shotgun (WGS) entry which is preliminary data.</text>
</comment>
<dbReference type="PANTHER" id="PTHR43047:SF72">
    <property type="entry name" value="OSMOSENSING HISTIDINE PROTEIN KINASE SLN1"/>
    <property type="match status" value="1"/>
</dbReference>
<dbReference type="PROSITE" id="PS50110">
    <property type="entry name" value="RESPONSE_REGULATORY"/>
    <property type="match status" value="2"/>
</dbReference>
<keyword evidence="13" id="KW-1185">Reference proteome</keyword>
<feature type="transmembrane region" description="Helical" evidence="8">
    <location>
        <begin position="27"/>
        <end position="47"/>
    </location>
</feature>
<evidence type="ECO:0000256" key="8">
    <source>
        <dbReference type="SAM" id="Phobius"/>
    </source>
</evidence>
<evidence type="ECO:0000256" key="5">
    <source>
        <dbReference type="ARBA" id="ARBA00022777"/>
    </source>
</evidence>
<feature type="domain" description="Response regulatory" evidence="10">
    <location>
        <begin position="607"/>
        <end position="720"/>
    </location>
</feature>
<dbReference type="GO" id="GO:0009927">
    <property type="term" value="F:histidine phosphotransfer kinase activity"/>
    <property type="evidence" value="ECO:0007669"/>
    <property type="project" value="TreeGrafter"/>
</dbReference>
<dbReference type="InterPro" id="IPR013656">
    <property type="entry name" value="PAS_4"/>
</dbReference>
<keyword evidence="8" id="KW-0812">Transmembrane</keyword>
<evidence type="ECO:0000256" key="1">
    <source>
        <dbReference type="ARBA" id="ARBA00000085"/>
    </source>
</evidence>
<dbReference type="Gene3D" id="3.30.450.20">
    <property type="entry name" value="PAS domain"/>
    <property type="match status" value="1"/>
</dbReference>
<keyword evidence="5" id="KW-0418">Kinase</keyword>
<feature type="compositionally biased region" description="Basic and acidic residues" evidence="7">
    <location>
        <begin position="568"/>
        <end position="581"/>
    </location>
</feature>
<keyword evidence="4" id="KW-0808">Transferase</keyword>
<comment type="catalytic activity">
    <reaction evidence="1">
        <text>ATP + protein L-histidine = ADP + protein N-phospho-L-histidine.</text>
        <dbReference type="EC" id="2.7.13.3"/>
    </reaction>
</comment>
<dbReference type="FunFam" id="3.30.565.10:FF:000010">
    <property type="entry name" value="Sensor histidine kinase RcsC"/>
    <property type="match status" value="1"/>
</dbReference>
<dbReference type="InterPro" id="IPR011006">
    <property type="entry name" value="CheY-like_superfamily"/>
</dbReference>
<dbReference type="GO" id="GO:0000155">
    <property type="term" value="F:phosphorelay sensor kinase activity"/>
    <property type="evidence" value="ECO:0007669"/>
    <property type="project" value="InterPro"/>
</dbReference>
<feature type="transmembrane region" description="Helical" evidence="8">
    <location>
        <begin position="106"/>
        <end position="124"/>
    </location>
</feature>
<evidence type="ECO:0000256" key="2">
    <source>
        <dbReference type="ARBA" id="ARBA00012438"/>
    </source>
</evidence>
<dbReference type="PROSITE" id="PS50109">
    <property type="entry name" value="HIS_KIN"/>
    <property type="match status" value="1"/>
</dbReference>
<organism evidence="12 13">
    <name type="scientific">Lujinxingia vulgaris</name>
    <dbReference type="NCBI Taxonomy" id="2600176"/>
    <lineage>
        <taxon>Bacteria</taxon>
        <taxon>Deltaproteobacteria</taxon>
        <taxon>Bradymonadales</taxon>
        <taxon>Lujinxingiaceae</taxon>
        <taxon>Lujinxingia</taxon>
    </lineage>
</organism>
<keyword evidence="8" id="KW-0472">Membrane</keyword>
<protein>
    <recommendedName>
        <fullName evidence="2">histidine kinase</fullName>
        <ecNumber evidence="2">2.7.13.3</ecNumber>
    </recommendedName>
</protein>
<dbReference type="GO" id="GO:0005886">
    <property type="term" value="C:plasma membrane"/>
    <property type="evidence" value="ECO:0007669"/>
    <property type="project" value="TreeGrafter"/>
</dbReference>
<dbReference type="PRINTS" id="PR00344">
    <property type="entry name" value="BCTRLSENSOR"/>
</dbReference>
<dbReference type="RefSeq" id="WP_146982855.1">
    <property type="nucleotide sequence ID" value="NZ_VOSM01000012.1"/>
</dbReference>
<dbReference type="InterPro" id="IPR005467">
    <property type="entry name" value="His_kinase_dom"/>
</dbReference>
<dbReference type="Gene3D" id="1.10.287.130">
    <property type="match status" value="1"/>
</dbReference>
<evidence type="ECO:0000256" key="4">
    <source>
        <dbReference type="ARBA" id="ARBA00022679"/>
    </source>
</evidence>
<evidence type="ECO:0000256" key="7">
    <source>
        <dbReference type="SAM" id="MobiDB-lite"/>
    </source>
</evidence>
<dbReference type="SMART" id="SM00448">
    <property type="entry name" value="REC"/>
    <property type="match status" value="2"/>
</dbReference>
<sequence length="858" mass="93784">MFQRAVDYFIPADFGGGQDIEKKRAELAIKTVIFMVIWGPITTIFSYATLRSLPIALAVVAATLCVALAPFALRATRNMSVAGNLILIPFYALILGLVFVSGGIKAAALSWMALVPMFALLFFGARTAMGWMALTLITWVAVFAADIGGFPFGRIIGGENDEARRLIEMVGLGSVVFAMFVFKDRLQDWLIANVKEREAETRAVVETAPDPILAINANGEIEAGNPASARIFGVDLRSLPSTPIQDLVPALTATRLIESAKSGELREATELEGRRGGELFPIEVALGVLGESSRARYVLILRDVTERHASRQALELARDEALEANRAKSAFLANMSHELRTPLNAVIGYSEIILEEIDAIADEGGPAADAVDPFRPDLKRIRSAGKHLLALINDILDLSKIEAGKMTTHIELFDISELLDDVAATVAPLARQNFNTLTMTLDPDLRYMRSDPTKVRQIAFNLLSNACKFTRQGQVKVDARRDPENDQIVISVTDTGIGMGPEELKQIFEAFTQADTSTTREFGGTGLGLTITRHFASLLGGTIEVESKKDQGTTFTVRLSADLRANEIRRDEAEDPGERPRARTLSTPGEAGEALAEAGVDLATGDVVLVIDDDPTVRDLLRRMLEREGFEVVSAASGTEGLHLAAELQPAAITLDVMMPQLDGWSTLARLKSDPKLAAIPVIMVTMVSETSRGYALGADHYLMKPIDRDALLEILQKYRSDEPNSEAPRSERVLIVEDDEPTRSLIRRVLEKEGWQVDEATNGLEGLETLASDLPPALILLDLMMPKMDGFEFLRRVRGDDALCDVPVVVITAKTLTDADREELSRGAREILPKGGDDGELLLEQIRELVRKVREHT</sequence>
<evidence type="ECO:0000256" key="3">
    <source>
        <dbReference type="ARBA" id="ARBA00022553"/>
    </source>
</evidence>
<feature type="transmembrane region" description="Helical" evidence="8">
    <location>
        <begin position="131"/>
        <end position="153"/>
    </location>
</feature>
<dbReference type="EC" id="2.7.13.3" evidence="2"/>
<dbReference type="InterPro" id="IPR000014">
    <property type="entry name" value="PAS"/>
</dbReference>
<evidence type="ECO:0000313" key="13">
    <source>
        <dbReference type="Proteomes" id="UP000321412"/>
    </source>
</evidence>
<dbReference type="SUPFAM" id="SSF52172">
    <property type="entry name" value="CheY-like"/>
    <property type="match status" value="2"/>
</dbReference>